<evidence type="ECO:0000256" key="11">
    <source>
        <dbReference type="SAM" id="MobiDB-lite"/>
    </source>
</evidence>
<dbReference type="NCBIfam" id="TIGR01843">
    <property type="entry name" value="type_I_hlyD"/>
    <property type="match status" value="1"/>
</dbReference>
<evidence type="ECO:0000256" key="4">
    <source>
        <dbReference type="ARBA" id="ARBA00022475"/>
    </source>
</evidence>
<evidence type="ECO:0000256" key="6">
    <source>
        <dbReference type="ARBA" id="ARBA00022692"/>
    </source>
</evidence>
<dbReference type="Gene3D" id="2.40.30.170">
    <property type="match status" value="1"/>
</dbReference>
<dbReference type="InterPro" id="IPR050739">
    <property type="entry name" value="MFP"/>
</dbReference>
<evidence type="ECO:0000259" key="13">
    <source>
        <dbReference type="Pfam" id="PF26002"/>
    </source>
</evidence>
<comment type="subcellular location">
    <subcellularLocation>
        <location evidence="1 9">Cell inner membrane</location>
        <topology evidence="1 9">Single-pass membrane protein</topology>
    </subcellularLocation>
</comment>
<evidence type="ECO:0000256" key="8">
    <source>
        <dbReference type="ARBA" id="ARBA00023136"/>
    </source>
</evidence>
<evidence type="ECO:0000256" key="9">
    <source>
        <dbReference type="RuleBase" id="RU365093"/>
    </source>
</evidence>
<evidence type="ECO:0000313" key="15">
    <source>
        <dbReference type="Proteomes" id="UP001222118"/>
    </source>
</evidence>
<dbReference type="SUPFAM" id="SSF111369">
    <property type="entry name" value="HlyD-like secretion proteins"/>
    <property type="match status" value="1"/>
</dbReference>
<sequence length="450" mass="49343">MLKFLTGSGRKPTPNAVGGGKNLSSLRQHALLGLGVIAALFVGLGGWAVTTRVEGAVIASGVVVSEGGSRKVQYSEGGIVREILVQNNQHVEAGEVLIKLDDVSIRAELEVILSQLRDGIGNRARLAAESTDESMILIPAVAENWPPDPKLSVVMADQQNLRQSRRKALETEVARFSQLIDEKRAVIKGYEAQLEAYNGQLKLVQEEITQQAALFEKKLISNQRLNEQKRSEAELSGQILSVQASISATQASISELQIQADQVTSEFRAKALTDLQTVSQTVAELMQRMIATQARLSRLDIRAPVSGTVHESIVQTVGGVISPSETLMLIVPEEEHLLVDMRVSPMEINKLHVGQEAEVRMLSFDPRTTPNLVGNVNTISPDLVRDSTTGVQYFSVRVNIDDKERDKLPADAALVPGMPAESFFQTGERTVWSYLMAPIEERFSRTFREN</sequence>
<dbReference type="PANTHER" id="PTHR30386">
    <property type="entry name" value="MEMBRANE FUSION SUBUNIT OF EMRAB-TOLC MULTIDRUG EFFLUX PUMP"/>
    <property type="match status" value="1"/>
</dbReference>
<keyword evidence="8 9" id="KW-0472">Membrane</keyword>
<evidence type="ECO:0000259" key="12">
    <source>
        <dbReference type="Pfam" id="PF25994"/>
    </source>
</evidence>
<dbReference type="InterPro" id="IPR058982">
    <property type="entry name" value="Beta-barrel_AprE"/>
</dbReference>
<dbReference type="InterPro" id="IPR010129">
    <property type="entry name" value="T1SS_HlyD"/>
</dbReference>
<dbReference type="EMBL" id="CP118247">
    <property type="protein sequence ID" value="WDR06235.1"/>
    <property type="molecule type" value="Genomic_DNA"/>
</dbReference>
<gene>
    <name evidence="14" type="ORF">PSQ90_01875</name>
</gene>
<accession>A0ABY7YYZ9</accession>
<dbReference type="Proteomes" id="UP001222118">
    <property type="component" value="Chromosome"/>
</dbReference>
<dbReference type="InterPro" id="IPR058781">
    <property type="entry name" value="HH_AprE-like"/>
</dbReference>
<feature type="domain" description="AprE-like beta-barrel" evidence="13">
    <location>
        <begin position="337"/>
        <end position="427"/>
    </location>
</feature>
<dbReference type="Pfam" id="PF26002">
    <property type="entry name" value="Beta-barrel_AprE"/>
    <property type="match status" value="1"/>
</dbReference>
<organism evidence="14 15">
    <name type="scientific">Devosia rhodophyticola</name>
    <dbReference type="NCBI Taxonomy" id="3026423"/>
    <lineage>
        <taxon>Bacteria</taxon>
        <taxon>Pseudomonadati</taxon>
        <taxon>Pseudomonadota</taxon>
        <taxon>Alphaproteobacteria</taxon>
        <taxon>Hyphomicrobiales</taxon>
        <taxon>Devosiaceae</taxon>
        <taxon>Devosia</taxon>
    </lineage>
</organism>
<keyword evidence="10" id="KW-0175">Coiled coil</keyword>
<keyword evidence="4 9" id="KW-1003">Cell membrane</keyword>
<evidence type="ECO:0000256" key="3">
    <source>
        <dbReference type="ARBA" id="ARBA00022448"/>
    </source>
</evidence>
<name>A0ABY7YYZ9_9HYPH</name>
<evidence type="ECO:0000256" key="1">
    <source>
        <dbReference type="ARBA" id="ARBA00004377"/>
    </source>
</evidence>
<dbReference type="RefSeq" id="WP_282211749.1">
    <property type="nucleotide sequence ID" value="NZ_CP118247.1"/>
</dbReference>
<keyword evidence="3 9" id="KW-0813">Transport</keyword>
<feature type="region of interest" description="Disordered" evidence="11">
    <location>
        <begin position="1"/>
        <end position="20"/>
    </location>
</feature>
<dbReference type="Pfam" id="PF25994">
    <property type="entry name" value="HH_AprE"/>
    <property type="match status" value="1"/>
</dbReference>
<proteinExistence type="inferred from homology"/>
<keyword evidence="15" id="KW-1185">Reference proteome</keyword>
<keyword evidence="6 9" id="KW-0812">Transmembrane</keyword>
<dbReference type="PRINTS" id="PR01490">
    <property type="entry name" value="RTXTOXIND"/>
</dbReference>
<evidence type="ECO:0000256" key="5">
    <source>
        <dbReference type="ARBA" id="ARBA00022519"/>
    </source>
</evidence>
<keyword evidence="5 9" id="KW-0997">Cell inner membrane</keyword>
<feature type="coiled-coil region" evidence="10">
    <location>
        <begin position="180"/>
        <end position="207"/>
    </location>
</feature>
<evidence type="ECO:0000256" key="2">
    <source>
        <dbReference type="ARBA" id="ARBA00009477"/>
    </source>
</evidence>
<keyword evidence="7 9" id="KW-1133">Transmembrane helix</keyword>
<evidence type="ECO:0000256" key="10">
    <source>
        <dbReference type="SAM" id="Coils"/>
    </source>
</evidence>
<feature type="transmembrane region" description="Helical" evidence="9">
    <location>
        <begin position="30"/>
        <end position="49"/>
    </location>
</feature>
<feature type="domain" description="AprE-like long alpha-helical hairpin" evidence="12">
    <location>
        <begin position="106"/>
        <end position="294"/>
    </location>
</feature>
<dbReference type="PANTHER" id="PTHR30386:SF17">
    <property type="entry name" value="ALKALINE PROTEASE SECRETION PROTEIN APRE"/>
    <property type="match status" value="1"/>
</dbReference>
<reference evidence="14 15" key="1">
    <citation type="submission" date="2023-02" db="EMBL/GenBank/DDBJ databases">
        <title>Devosia chondri sp. nov., isolated from the phycosphere of marine algae.</title>
        <authorList>
            <person name="Kim J.M."/>
            <person name="Lee J.K."/>
            <person name="Choi B.J."/>
            <person name="Bayburt H."/>
            <person name="Jeon C.O."/>
        </authorList>
    </citation>
    <scope>NUCLEOTIDE SEQUENCE [LARGE SCALE GENOMIC DNA]</scope>
    <source>
        <strain evidence="14 15">G2-5</strain>
    </source>
</reference>
<evidence type="ECO:0000256" key="7">
    <source>
        <dbReference type="ARBA" id="ARBA00022989"/>
    </source>
</evidence>
<evidence type="ECO:0000313" key="14">
    <source>
        <dbReference type="EMBL" id="WDR06235.1"/>
    </source>
</evidence>
<protein>
    <recommendedName>
        <fullName evidence="9">Membrane fusion protein (MFP) family protein</fullName>
    </recommendedName>
</protein>
<comment type="similarity">
    <text evidence="2 9">Belongs to the membrane fusion protein (MFP) (TC 8.A.1) family.</text>
</comment>